<dbReference type="EMBL" id="UGPZ01000003">
    <property type="protein sequence ID" value="STY93226.1"/>
    <property type="molecule type" value="Genomic_DNA"/>
</dbReference>
<organism evidence="3 4">
    <name type="scientific">Moraxella bovis</name>
    <dbReference type="NCBI Taxonomy" id="476"/>
    <lineage>
        <taxon>Bacteria</taxon>
        <taxon>Pseudomonadati</taxon>
        <taxon>Pseudomonadota</taxon>
        <taxon>Gammaproteobacteria</taxon>
        <taxon>Moraxellales</taxon>
        <taxon>Moraxellaceae</taxon>
        <taxon>Moraxella</taxon>
    </lineage>
</organism>
<accession>A0A378PY18</accession>
<dbReference type="Proteomes" id="UP000254133">
    <property type="component" value="Unassembled WGS sequence"/>
</dbReference>
<protein>
    <submittedName>
        <fullName evidence="3">Uncharacterized protein</fullName>
    </submittedName>
</protein>
<evidence type="ECO:0000256" key="1">
    <source>
        <dbReference type="SAM" id="Phobius"/>
    </source>
</evidence>
<keyword evidence="1" id="KW-1133">Transmembrane helix</keyword>
<gene>
    <name evidence="2" type="ORF">NCTC9426_01947</name>
    <name evidence="3" type="ORF">NCTC9426_02181</name>
</gene>
<reference evidence="3 4" key="1">
    <citation type="submission" date="2018-06" db="EMBL/GenBank/DDBJ databases">
        <authorList>
            <consortium name="Pathogen Informatics"/>
            <person name="Doyle S."/>
        </authorList>
    </citation>
    <scope>NUCLEOTIDE SEQUENCE [LARGE SCALE GENOMIC DNA]</scope>
    <source>
        <strain evidence="3 4">NCTC9426</strain>
    </source>
</reference>
<sequence length="53" mass="5704">MFRNHKLNSQLKVDGKMTNNYADKVGLIQAVALCGFSLASIILAVSALILALK</sequence>
<feature type="transmembrane region" description="Helical" evidence="1">
    <location>
        <begin position="27"/>
        <end position="52"/>
    </location>
</feature>
<keyword evidence="1" id="KW-0472">Membrane</keyword>
<keyword evidence="1" id="KW-0812">Transmembrane</keyword>
<evidence type="ECO:0000313" key="4">
    <source>
        <dbReference type="Proteomes" id="UP000254133"/>
    </source>
</evidence>
<name>A0A378PY18_MORBO</name>
<evidence type="ECO:0000313" key="3">
    <source>
        <dbReference type="EMBL" id="STY93451.1"/>
    </source>
</evidence>
<dbReference type="EMBL" id="UGPZ01000003">
    <property type="protein sequence ID" value="STY93451.1"/>
    <property type="molecule type" value="Genomic_DNA"/>
</dbReference>
<proteinExistence type="predicted"/>
<evidence type="ECO:0000313" key="2">
    <source>
        <dbReference type="EMBL" id="STY93226.1"/>
    </source>
</evidence>
<dbReference type="AlphaFoldDB" id="A0A378PY18"/>